<dbReference type="InterPro" id="IPR005502">
    <property type="entry name" value="Ribosyl_crysJ1"/>
</dbReference>
<evidence type="ECO:0000313" key="3">
    <source>
        <dbReference type="Proteomes" id="UP000245293"/>
    </source>
</evidence>
<dbReference type="PANTHER" id="PTHR16222:SF12">
    <property type="entry name" value="ADP-RIBOSYLGLYCOHYDROLASE-RELATED"/>
    <property type="match status" value="1"/>
</dbReference>
<dbReference type="Pfam" id="PF03747">
    <property type="entry name" value="ADP_ribosyl_GH"/>
    <property type="match status" value="1"/>
</dbReference>
<dbReference type="EMBL" id="QETF01000021">
    <property type="protein sequence ID" value="PWG15896.1"/>
    <property type="molecule type" value="Genomic_DNA"/>
</dbReference>
<dbReference type="AlphaFoldDB" id="A0A2V1P0L0"/>
<dbReference type="GO" id="GO:0046872">
    <property type="term" value="F:metal ion binding"/>
    <property type="evidence" value="ECO:0007669"/>
    <property type="project" value="UniProtKB-KW"/>
</dbReference>
<reference evidence="3" key="1">
    <citation type="submission" date="2018-05" db="EMBL/GenBank/DDBJ databases">
        <authorList>
            <person name="Du Z."/>
            <person name="Wang X."/>
        </authorList>
    </citation>
    <scope>NUCLEOTIDE SEQUENCE [LARGE SCALE GENOMIC DNA]</scope>
    <source>
        <strain evidence="3">WDS4C29</strain>
    </source>
</reference>
<evidence type="ECO:0008006" key="4">
    <source>
        <dbReference type="Google" id="ProtNLM"/>
    </source>
</evidence>
<feature type="binding site" evidence="1">
    <location>
        <position position="89"/>
    </location>
    <ligand>
        <name>Mg(2+)</name>
        <dbReference type="ChEBI" id="CHEBI:18420"/>
        <label>1</label>
    </ligand>
</feature>
<protein>
    <recommendedName>
        <fullName evidence="4">ADP-ribosylglycohydrolase</fullName>
    </recommendedName>
</protein>
<comment type="caution">
    <text evidence="2">The sequence shown here is derived from an EMBL/GenBank/DDBJ whole genome shotgun (WGS) entry which is preliminary data.</text>
</comment>
<feature type="binding site" evidence="1">
    <location>
        <position position="88"/>
    </location>
    <ligand>
        <name>Mg(2+)</name>
        <dbReference type="ChEBI" id="CHEBI:18420"/>
        <label>1</label>
    </ligand>
</feature>
<dbReference type="InterPro" id="IPR050792">
    <property type="entry name" value="ADP-ribosylglycohydrolase"/>
</dbReference>
<feature type="binding site" evidence="1">
    <location>
        <position position="330"/>
    </location>
    <ligand>
        <name>Mg(2+)</name>
        <dbReference type="ChEBI" id="CHEBI:18420"/>
        <label>1</label>
    </ligand>
</feature>
<comment type="cofactor">
    <cofactor evidence="1">
        <name>Mg(2+)</name>
        <dbReference type="ChEBI" id="CHEBI:18420"/>
    </cofactor>
    <text evidence="1">Binds 2 magnesium ions per subunit.</text>
</comment>
<sequence length="378" mass="41264">MQPPQSEEETEMKRNQDKCIGSHIGAAIGDAMGGPVESSHYKRIKRDCGEITGLVPYDETYMLRERLEREGGPFFPGYALHGEQGSITDDTFCRKDMANFVIEHPGDRTPEMLANWLLENAELDTQWPQIMLPVLERIRNGEVEAATAGETAKQGGGIGWWFPFGIVHAGNPEAAAEEARRLSAIWKAPLERDFVAAVVAGIAEALKDDATWQSVRDAMLTQCGPLARKLLERAIRIAGAATDTWDLAERLYSEVLISETAHIWEITPDDPPTAHDAPLPPVHPPLDDSDVSYTTYFFAEQIPLAMAAFVYAKGEVSAIPVCVNLGRDCDTTGTLVGALVGALHGESALPTEWVEAVCEANKAEIDLRDQAERLATAG</sequence>
<name>A0A2V1P0L0_9RHOB</name>
<dbReference type="SUPFAM" id="SSF101478">
    <property type="entry name" value="ADP-ribosylglycohydrolase"/>
    <property type="match status" value="1"/>
</dbReference>
<accession>A0A2V1P0L0</accession>
<evidence type="ECO:0000313" key="2">
    <source>
        <dbReference type="EMBL" id="PWG15896.1"/>
    </source>
</evidence>
<proteinExistence type="predicted"/>
<dbReference type="PANTHER" id="PTHR16222">
    <property type="entry name" value="ADP-RIBOSYLGLYCOHYDROLASE"/>
    <property type="match status" value="1"/>
</dbReference>
<feature type="binding site" evidence="1">
    <location>
        <position position="90"/>
    </location>
    <ligand>
        <name>Mg(2+)</name>
        <dbReference type="ChEBI" id="CHEBI:18420"/>
        <label>1</label>
    </ligand>
</feature>
<keyword evidence="3" id="KW-1185">Reference proteome</keyword>
<dbReference type="OrthoDB" id="9806482at2"/>
<gene>
    <name evidence="2" type="ORF">DFK10_14690</name>
</gene>
<feature type="binding site" evidence="1">
    <location>
        <position position="328"/>
    </location>
    <ligand>
        <name>Mg(2+)</name>
        <dbReference type="ChEBI" id="CHEBI:18420"/>
        <label>1</label>
    </ligand>
</feature>
<dbReference type="Proteomes" id="UP000245293">
    <property type="component" value="Unassembled WGS sequence"/>
</dbReference>
<keyword evidence="1" id="KW-0460">Magnesium</keyword>
<keyword evidence="1" id="KW-0479">Metal-binding</keyword>
<dbReference type="Gene3D" id="1.10.4080.10">
    <property type="entry name" value="ADP-ribosylation/Crystallin J1"/>
    <property type="match status" value="1"/>
</dbReference>
<organism evidence="2 3">
    <name type="scientific">Salibaculum griseiflavum</name>
    <dbReference type="NCBI Taxonomy" id="1914409"/>
    <lineage>
        <taxon>Bacteria</taxon>
        <taxon>Pseudomonadati</taxon>
        <taxon>Pseudomonadota</taxon>
        <taxon>Alphaproteobacteria</taxon>
        <taxon>Rhodobacterales</taxon>
        <taxon>Roseobacteraceae</taxon>
        <taxon>Salibaculum</taxon>
    </lineage>
</organism>
<feature type="binding site" evidence="1">
    <location>
        <position position="331"/>
    </location>
    <ligand>
        <name>Mg(2+)</name>
        <dbReference type="ChEBI" id="CHEBI:18420"/>
        <label>1</label>
    </ligand>
</feature>
<evidence type="ECO:0000256" key="1">
    <source>
        <dbReference type="PIRSR" id="PIRSR605502-1"/>
    </source>
</evidence>
<dbReference type="InterPro" id="IPR036705">
    <property type="entry name" value="Ribosyl_crysJ1_sf"/>
</dbReference>